<dbReference type="AlphaFoldDB" id="A0AAE2CI94"/>
<keyword evidence="2" id="KW-1185">Reference proteome</keyword>
<reference evidence="1" key="1">
    <citation type="submission" date="2020-06" db="EMBL/GenBank/DDBJ databases">
        <authorList>
            <person name="Li T."/>
            <person name="Hu X."/>
            <person name="Zhang T."/>
            <person name="Song X."/>
            <person name="Zhang H."/>
            <person name="Dai N."/>
            <person name="Sheng W."/>
            <person name="Hou X."/>
            <person name="Wei L."/>
        </authorList>
    </citation>
    <scope>NUCLEOTIDE SEQUENCE</scope>
    <source>
        <strain evidence="1">3651</strain>
        <tissue evidence="1">Leaf</tissue>
    </source>
</reference>
<comment type="caution">
    <text evidence="1">The sequence shown here is derived from an EMBL/GenBank/DDBJ whole genome shotgun (WGS) entry which is preliminary data.</text>
</comment>
<name>A0AAE2CI94_9LAMI</name>
<protein>
    <submittedName>
        <fullName evidence="1">Uncharacterized protein</fullName>
    </submittedName>
</protein>
<accession>A0AAE2CI94</accession>
<reference evidence="1" key="2">
    <citation type="journal article" date="2024" name="Plant">
        <title>Genomic evolution and insights into agronomic trait innovations of Sesamum species.</title>
        <authorList>
            <person name="Miao H."/>
            <person name="Wang L."/>
            <person name="Qu L."/>
            <person name="Liu H."/>
            <person name="Sun Y."/>
            <person name="Le M."/>
            <person name="Wang Q."/>
            <person name="Wei S."/>
            <person name="Zheng Y."/>
            <person name="Lin W."/>
            <person name="Duan Y."/>
            <person name="Cao H."/>
            <person name="Xiong S."/>
            <person name="Wang X."/>
            <person name="Wei L."/>
            <person name="Li C."/>
            <person name="Ma Q."/>
            <person name="Ju M."/>
            <person name="Zhao R."/>
            <person name="Li G."/>
            <person name="Mu C."/>
            <person name="Tian Q."/>
            <person name="Mei H."/>
            <person name="Zhang T."/>
            <person name="Gao T."/>
            <person name="Zhang H."/>
        </authorList>
    </citation>
    <scope>NUCLEOTIDE SEQUENCE</scope>
    <source>
        <strain evidence="1">3651</strain>
    </source>
</reference>
<evidence type="ECO:0000313" key="1">
    <source>
        <dbReference type="EMBL" id="KAK4423183.1"/>
    </source>
</evidence>
<gene>
    <name evidence="1" type="ORF">Salat_1901100</name>
</gene>
<dbReference type="EMBL" id="JACGWO010000007">
    <property type="protein sequence ID" value="KAK4423183.1"/>
    <property type="molecule type" value="Genomic_DNA"/>
</dbReference>
<sequence length="154" mass="18146">MVAWKSLLTASDLSKTCHLWNLWDCPCRVLRFEQQLKLGTWRIRLNLILVEECSSRQSHNRSVFCSNWIVVVERVAVHSFIRYHRALLYHHDMHQYIVASENGMRDRPFRLTSATIAKMSLQSSMLSIWLMGQQLPGSGNNKLLPHFRFFLSWD</sequence>
<proteinExistence type="predicted"/>
<organism evidence="1 2">
    <name type="scientific">Sesamum alatum</name>
    <dbReference type="NCBI Taxonomy" id="300844"/>
    <lineage>
        <taxon>Eukaryota</taxon>
        <taxon>Viridiplantae</taxon>
        <taxon>Streptophyta</taxon>
        <taxon>Embryophyta</taxon>
        <taxon>Tracheophyta</taxon>
        <taxon>Spermatophyta</taxon>
        <taxon>Magnoliopsida</taxon>
        <taxon>eudicotyledons</taxon>
        <taxon>Gunneridae</taxon>
        <taxon>Pentapetalae</taxon>
        <taxon>asterids</taxon>
        <taxon>lamiids</taxon>
        <taxon>Lamiales</taxon>
        <taxon>Pedaliaceae</taxon>
        <taxon>Sesamum</taxon>
    </lineage>
</organism>
<dbReference type="Proteomes" id="UP001293254">
    <property type="component" value="Unassembled WGS sequence"/>
</dbReference>
<evidence type="ECO:0000313" key="2">
    <source>
        <dbReference type="Proteomes" id="UP001293254"/>
    </source>
</evidence>